<dbReference type="AlphaFoldDB" id="A0AA45WJY8"/>
<proteinExistence type="predicted"/>
<dbReference type="EMBL" id="FXTU01000001">
    <property type="protein sequence ID" value="SMP05245.1"/>
    <property type="molecule type" value="Genomic_DNA"/>
</dbReference>
<evidence type="ECO:0000313" key="4">
    <source>
        <dbReference type="EMBL" id="SMP05245.1"/>
    </source>
</evidence>
<reference evidence="4" key="1">
    <citation type="submission" date="2017-05" db="EMBL/GenBank/DDBJ databases">
        <authorList>
            <person name="Varghese N."/>
            <person name="Submissions S."/>
        </authorList>
    </citation>
    <scope>NUCLEOTIDE SEQUENCE</scope>
    <source>
        <strain evidence="4">DSM 45262</strain>
    </source>
</reference>
<dbReference type="InterPro" id="IPR009057">
    <property type="entry name" value="Homeodomain-like_sf"/>
</dbReference>
<gene>
    <name evidence="4" type="ORF">SAMN06265361_101609</name>
</gene>
<dbReference type="GO" id="GO:0000976">
    <property type="term" value="F:transcription cis-regulatory region binding"/>
    <property type="evidence" value="ECO:0007669"/>
    <property type="project" value="TreeGrafter"/>
</dbReference>
<accession>A0AA45WJY8</accession>
<evidence type="ECO:0000256" key="1">
    <source>
        <dbReference type="ARBA" id="ARBA00023125"/>
    </source>
</evidence>
<comment type="caution">
    <text evidence="4">The sequence shown here is derived from an EMBL/GenBank/DDBJ whole genome shotgun (WGS) entry which is preliminary data.</text>
</comment>
<evidence type="ECO:0000259" key="3">
    <source>
        <dbReference type="PROSITE" id="PS50977"/>
    </source>
</evidence>
<dbReference type="Gene3D" id="1.10.10.60">
    <property type="entry name" value="Homeodomain-like"/>
    <property type="match status" value="1"/>
</dbReference>
<dbReference type="InterPro" id="IPR036271">
    <property type="entry name" value="Tet_transcr_reg_TetR-rel_C_sf"/>
</dbReference>
<dbReference type="Proteomes" id="UP001157946">
    <property type="component" value="Unassembled WGS sequence"/>
</dbReference>
<dbReference type="SUPFAM" id="SSF46689">
    <property type="entry name" value="Homeodomain-like"/>
    <property type="match status" value="1"/>
</dbReference>
<dbReference type="Gene3D" id="1.10.357.10">
    <property type="entry name" value="Tetracycline Repressor, domain 2"/>
    <property type="match status" value="1"/>
</dbReference>
<dbReference type="InterPro" id="IPR050109">
    <property type="entry name" value="HTH-type_TetR-like_transc_reg"/>
</dbReference>
<dbReference type="PRINTS" id="PR00455">
    <property type="entry name" value="HTHTETR"/>
</dbReference>
<dbReference type="InterPro" id="IPR001647">
    <property type="entry name" value="HTH_TetR"/>
</dbReference>
<dbReference type="PANTHER" id="PTHR30055">
    <property type="entry name" value="HTH-TYPE TRANSCRIPTIONAL REGULATOR RUTR"/>
    <property type="match status" value="1"/>
</dbReference>
<feature type="domain" description="HTH tetR-type" evidence="3">
    <location>
        <begin position="8"/>
        <end position="68"/>
    </location>
</feature>
<dbReference type="Pfam" id="PF08359">
    <property type="entry name" value="TetR_C_4"/>
    <property type="match status" value="1"/>
</dbReference>
<protein>
    <submittedName>
        <fullName evidence="4">Transcriptional regulator, TetR family</fullName>
    </submittedName>
</protein>
<dbReference type="Pfam" id="PF00440">
    <property type="entry name" value="TetR_N"/>
    <property type="match status" value="1"/>
</dbReference>
<organism evidence="4 5">
    <name type="scientific">Laceyella tengchongensis</name>
    <dbReference type="NCBI Taxonomy" id="574699"/>
    <lineage>
        <taxon>Bacteria</taxon>
        <taxon>Bacillati</taxon>
        <taxon>Bacillota</taxon>
        <taxon>Bacilli</taxon>
        <taxon>Bacillales</taxon>
        <taxon>Thermoactinomycetaceae</taxon>
        <taxon>Laceyella</taxon>
    </lineage>
</organism>
<dbReference type="InterPro" id="IPR013570">
    <property type="entry name" value="Tscrpt_reg_YsiA_C"/>
</dbReference>
<dbReference type="PANTHER" id="PTHR30055:SF195">
    <property type="entry name" value="FATTY ACID METABOLISM REGULATOR PROTEIN"/>
    <property type="match status" value="1"/>
</dbReference>
<evidence type="ECO:0000313" key="5">
    <source>
        <dbReference type="Proteomes" id="UP001157946"/>
    </source>
</evidence>
<keyword evidence="1 2" id="KW-0238">DNA-binding</keyword>
<sequence>MTMAKRTGEKYEAIIDAATRVIAEYGYHNAQVSKIAREAKVADGTIYLYFENKDDVLISLFSEKMGAFISRAEEELAQVDSAVDQLYKLICLHFEHLEKDHQLAIVTQIELRQSNPEVRKGIGEILKRYLDVIDGIVEKGMREGVFRQDLDVRITRRMIFGTLDETVTSWIMKDHKYRLMDQVDELHRLFVNGMGSQRNDANA</sequence>
<evidence type="ECO:0000256" key="2">
    <source>
        <dbReference type="PROSITE-ProRule" id="PRU00335"/>
    </source>
</evidence>
<feature type="DNA-binding region" description="H-T-H motif" evidence="2">
    <location>
        <begin position="31"/>
        <end position="50"/>
    </location>
</feature>
<dbReference type="GO" id="GO:0003700">
    <property type="term" value="F:DNA-binding transcription factor activity"/>
    <property type="evidence" value="ECO:0007669"/>
    <property type="project" value="TreeGrafter"/>
</dbReference>
<name>A0AA45WJY8_9BACL</name>
<keyword evidence="5" id="KW-1185">Reference proteome</keyword>
<dbReference type="PROSITE" id="PS50977">
    <property type="entry name" value="HTH_TETR_2"/>
    <property type="match status" value="1"/>
</dbReference>
<dbReference type="SUPFAM" id="SSF48498">
    <property type="entry name" value="Tetracyclin repressor-like, C-terminal domain"/>
    <property type="match status" value="1"/>
</dbReference>